<dbReference type="InterPro" id="IPR043926">
    <property type="entry name" value="ABCG_dom"/>
</dbReference>
<evidence type="ECO:0000256" key="2">
    <source>
        <dbReference type="ARBA" id="ARBA00022448"/>
    </source>
</evidence>
<keyword evidence="7 8" id="KW-0472">Membrane</keyword>
<feature type="domain" description="ABC transporter" evidence="9">
    <location>
        <begin position="19"/>
        <end position="266"/>
    </location>
</feature>
<evidence type="ECO:0000313" key="11">
    <source>
        <dbReference type="Proteomes" id="UP000239649"/>
    </source>
</evidence>
<dbReference type="GO" id="GO:0005524">
    <property type="term" value="F:ATP binding"/>
    <property type="evidence" value="ECO:0007669"/>
    <property type="project" value="UniProtKB-KW"/>
</dbReference>
<dbReference type="Pfam" id="PF19055">
    <property type="entry name" value="ABC2_membrane_7"/>
    <property type="match status" value="1"/>
</dbReference>
<dbReference type="InterPro" id="IPR050352">
    <property type="entry name" value="ABCG_transporters"/>
</dbReference>
<feature type="transmembrane region" description="Helical" evidence="8">
    <location>
        <begin position="500"/>
        <end position="520"/>
    </location>
</feature>
<dbReference type="PROSITE" id="PS00211">
    <property type="entry name" value="ABC_TRANSPORTER_1"/>
    <property type="match status" value="1"/>
</dbReference>
<dbReference type="PROSITE" id="PS50893">
    <property type="entry name" value="ABC_TRANSPORTER_2"/>
    <property type="match status" value="1"/>
</dbReference>
<feature type="transmembrane region" description="Helical" evidence="8">
    <location>
        <begin position="435"/>
        <end position="461"/>
    </location>
</feature>
<dbReference type="Proteomes" id="UP000239649">
    <property type="component" value="Unassembled WGS sequence"/>
</dbReference>
<accession>A0A2P6VAC6</accession>
<name>A0A2P6VAC6_9CHLO</name>
<dbReference type="Pfam" id="PF00005">
    <property type="entry name" value="ABC_tran"/>
    <property type="match status" value="1"/>
</dbReference>
<dbReference type="CDD" id="cd03213">
    <property type="entry name" value="ABCG_EPDR"/>
    <property type="match status" value="1"/>
</dbReference>
<dbReference type="AlphaFoldDB" id="A0A2P6VAC6"/>
<dbReference type="PANTHER" id="PTHR48041">
    <property type="entry name" value="ABC TRANSPORTER G FAMILY MEMBER 28"/>
    <property type="match status" value="1"/>
</dbReference>
<keyword evidence="3 8" id="KW-0812">Transmembrane</keyword>
<sequence length="630" mass="68825">MNGGAVSFARLKKVILVTMQFSRLHYTVTVGRGKKKDTKRILAGVSGRCLPGQLLAVMGPTGSGKTSLINALAGRLPRGGSLEGSVLVNGAPRGRGFRAITAYVLQDDVLFSNLTVRETFRFAANIRLPTSINADTRMQLVEDVISELALGKAADTFIGSPWERGVSGGERKRVNIGVELLSNPSLIFLDEPTSGLDAFQAQNVMEALWTLAGNGRTVVTTIHQPRSSIFQMFDQLLLLSEGRIMYSGEAAKAVAYFSAAGFKCPEQFNPGDFFMDVTSMDYRTPESEAATRRRIGLLSDLYERSNVETEPAAVVIAETSRQDMETANKDQQFANHLAREFSLLFGRAWRQASRNKMLVIVTLAQTLLIGLVLAWLYSGMSKSYAGIQDESGILFFVAIFTAMGSMFGSLTTFGLERGIVNRERTNKAYRVLPYFLARFICDVPLRVGQGLLFGCILYWIVGLNPSAKAFFMFCFLVICEGLTGQGLGTALSAACKDEKVALAVAPVITTMLMLFGGFYANTATIPAVLRWIRYISHLYWAYMGLAVNDFRGRDGWACPPAVLELTPDCTISGDDILNQLGFGGNHIWEAFVGLLGLTFGFNALGYVFLRLSKPKFLPLAQTAVPSKKSA</sequence>
<dbReference type="PANTHER" id="PTHR48041:SF41">
    <property type="entry name" value="ABC TRANSPORTER G FAMILY"/>
    <property type="match status" value="1"/>
</dbReference>
<dbReference type="GO" id="GO:0016020">
    <property type="term" value="C:membrane"/>
    <property type="evidence" value="ECO:0007669"/>
    <property type="project" value="UniProtKB-SubCell"/>
</dbReference>
<dbReference type="OrthoDB" id="66620at2759"/>
<evidence type="ECO:0000256" key="5">
    <source>
        <dbReference type="ARBA" id="ARBA00022840"/>
    </source>
</evidence>
<organism evidence="10 11">
    <name type="scientific">Micractinium conductrix</name>
    <dbReference type="NCBI Taxonomy" id="554055"/>
    <lineage>
        <taxon>Eukaryota</taxon>
        <taxon>Viridiplantae</taxon>
        <taxon>Chlorophyta</taxon>
        <taxon>core chlorophytes</taxon>
        <taxon>Trebouxiophyceae</taxon>
        <taxon>Chlorellales</taxon>
        <taxon>Chlorellaceae</taxon>
        <taxon>Chlorella clade</taxon>
        <taxon>Micractinium</taxon>
    </lineage>
</organism>
<dbReference type="InterPro" id="IPR003439">
    <property type="entry name" value="ABC_transporter-like_ATP-bd"/>
</dbReference>
<dbReference type="InterPro" id="IPR003593">
    <property type="entry name" value="AAA+_ATPase"/>
</dbReference>
<feature type="transmembrane region" description="Helical" evidence="8">
    <location>
        <begin position="467"/>
        <end position="488"/>
    </location>
</feature>
<gene>
    <name evidence="10" type="ORF">C2E20_5507</name>
</gene>
<dbReference type="SUPFAM" id="SSF52540">
    <property type="entry name" value="P-loop containing nucleoside triphosphate hydrolases"/>
    <property type="match status" value="1"/>
</dbReference>
<keyword evidence="4" id="KW-0547">Nucleotide-binding</keyword>
<evidence type="ECO:0000256" key="6">
    <source>
        <dbReference type="ARBA" id="ARBA00022989"/>
    </source>
</evidence>
<evidence type="ECO:0000259" key="9">
    <source>
        <dbReference type="PROSITE" id="PS50893"/>
    </source>
</evidence>
<keyword evidence="2" id="KW-0813">Transport</keyword>
<evidence type="ECO:0000256" key="8">
    <source>
        <dbReference type="SAM" id="Phobius"/>
    </source>
</evidence>
<dbReference type="GO" id="GO:0016887">
    <property type="term" value="F:ATP hydrolysis activity"/>
    <property type="evidence" value="ECO:0007669"/>
    <property type="project" value="InterPro"/>
</dbReference>
<feature type="transmembrane region" description="Helical" evidence="8">
    <location>
        <begin position="393"/>
        <end position="415"/>
    </location>
</feature>
<dbReference type="InterPro" id="IPR013525">
    <property type="entry name" value="ABC2_TM"/>
</dbReference>
<evidence type="ECO:0000256" key="4">
    <source>
        <dbReference type="ARBA" id="ARBA00022741"/>
    </source>
</evidence>
<dbReference type="Pfam" id="PF01061">
    <property type="entry name" value="ABC2_membrane"/>
    <property type="match status" value="1"/>
</dbReference>
<dbReference type="SMART" id="SM00382">
    <property type="entry name" value="AAA"/>
    <property type="match status" value="1"/>
</dbReference>
<dbReference type="GO" id="GO:0140359">
    <property type="term" value="F:ABC-type transporter activity"/>
    <property type="evidence" value="ECO:0007669"/>
    <property type="project" value="InterPro"/>
</dbReference>
<comment type="subcellular location">
    <subcellularLocation>
        <location evidence="1">Membrane</location>
        <topology evidence="1">Multi-pass membrane protein</topology>
    </subcellularLocation>
</comment>
<feature type="transmembrane region" description="Helical" evidence="8">
    <location>
        <begin position="357"/>
        <end position="378"/>
    </location>
</feature>
<evidence type="ECO:0000256" key="3">
    <source>
        <dbReference type="ARBA" id="ARBA00022692"/>
    </source>
</evidence>
<reference evidence="10 11" key="1">
    <citation type="journal article" date="2018" name="Plant J.">
        <title>Genome sequences of Chlorella sorokiniana UTEX 1602 and Micractinium conductrix SAG 241.80: implications to maltose excretion by a green alga.</title>
        <authorList>
            <person name="Arriola M.B."/>
            <person name="Velmurugan N."/>
            <person name="Zhang Y."/>
            <person name="Plunkett M.H."/>
            <person name="Hondzo H."/>
            <person name="Barney B.M."/>
        </authorList>
    </citation>
    <scope>NUCLEOTIDE SEQUENCE [LARGE SCALE GENOMIC DNA]</scope>
    <source>
        <strain evidence="10 11">SAG 241.80</strain>
    </source>
</reference>
<evidence type="ECO:0000256" key="7">
    <source>
        <dbReference type="ARBA" id="ARBA00023136"/>
    </source>
</evidence>
<keyword evidence="5 10" id="KW-0067">ATP-binding</keyword>
<dbReference type="Gene3D" id="3.40.50.300">
    <property type="entry name" value="P-loop containing nucleotide triphosphate hydrolases"/>
    <property type="match status" value="1"/>
</dbReference>
<evidence type="ECO:0000313" key="10">
    <source>
        <dbReference type="EMBL" id="PSC71035.1"/>
    </source>
</evidence>
<dbReference type="InterPro" id="IPR027417">
    <property type="entry name" value="P-loop_NTPase"/>
</dbReference>
<feature type="transmembrane region" description="Helical" evidence="8">
    <location>
        <begin position="587"/>
        <end position="609"/>
    </location>
</feature>
<evidence type="ECO:0000256" key="1">
    <source>
        <dbReference type="ARBA" id="ARBA00004141"/>
    </source>
</evidence>
<proteinExistence type="predicted"/>
<dbReference type="EMBL" id="LHPF02000016">
    <property type="protein sequence ID" value="PSC71035.1"/>
    <property type="molecule type" value="Genomic_DNA"/>
</dbReference>
<keyword evidence="11" id="KW-1185">Reference proteome</keyword>
<keyword evidence="6 8" id="KW-1133">Transmembrane helix</keyword>
<protein>
    <submittedName>
        <fullName evidence="10">ABC ATP-binding isoform 2</fullName>
    </submittedName>
</protein>
<comment type="caution">
    <text evidence="10">The sequence shown here is derived from an EMBL/GenBank/DDBJ whole genome shotgun (WGS) entry which is preliminary data.</text>
</comment>
<dbReference type="InterPro" id="IPR017871">
    <property type="entry name" value="ABC_transporter-like_CS"/>
</dbReference>